<keyword evidence="4 7" id="KW-0808">Transferase</keyword>
<evidence type="ECO:0000256" key="2">
    <source>
        <dbReference type="ARBA" id="ARBA00007441"/>
    </source>
</evidence>
<dbReference type="InterPro" id="IPR015424">
    <property type="entry name" value="PyrdxlP-dep_Trfase"/>
</dbReference>
<dbReference type="InterPro" id="IPR050596">
    <property type="entry name" value="AspAT/PAT-like"/>
</dbReference>
<organism evidence="7">
    <name type="scientific">uncultured Chloroflexia bacterium</name>
    <dbReference type="NCBI Taxonomy" id="1672391"/>
    <lineage>
        <taxon>Bacteria</taxon>
        <taxon>Bacillati</taxon>
        <taxon>Chloroflexota</taxon>
        <taxon>Chloroflexia</taxon>
        <taxon>environmental samples</taxon>
    </lineage>
</organism>
<evidence type="ECO:0000313" key="7">
    <source>
        <dbReference type="EMBL" id="CAA9251822.1"/>
    </source>
</evidence>
<evidence type="ECO:0000259" key="6">
    <source>
        <dbReference type="Pfam" id="PF00155"/>
    </source>
</evidence>
<dbReference type="AlphaFoldDB" id="A0A6J4IJ56"/>
<dbReference type="InterPro" id="IPR004839">
    <property type="entry name" value="Aminotransferase_I/II_large"/>
</dbReference>
<proteinExistence type="inferred from homology"/>
<dbReference type="GO" id="GO:0008483">
    <property type="term" value="F:transaminase activity"/>
    <property type="evidence" value="ECO:0007669"/>
    <property type="project" value="UniProtKB-KW"/>
</dbReference>
<feature type="domain" description="Aminotransferase class I/classII large" evidence="6">
    <location>
        <begin position="8"/>
        <end position="161"/>
    </location>
</feature>
<dbReference type="PANTHER" id="PTHR46383:SF1">
    <property type="entry name" value="ASPARTATE AMINOTRANSFERASE"/>
    <property type="match status" value="1"/>
</dbReference>
<evidence type="ECO:0000256" key="3">
    <source>
        <dbReference type="ARBA" id="ARBA00022576"/>
    </source>
</evidence>
<keyword evidence="3 7" id="KW-0032">Aminotransferase</keyword>
<feature type="non-terminal residue" evidence="7">
    <location>
        <position position="1"/>
    </location>
</feature>
<dbReference type="InterPro" id="IPR015421">
    <property type="entry name" value="PyrdxlP-dep_Trfase_major"/>
</dbReference>
<comment type="cofactor">
    <cofactor evidence="1">
        <name>pyridoxal 5'-phosphate</name>
        <dbReference type="ChEBI" id="CHEBI:597326"/>
    </cofactor>
</comment>
<comment type="similarity">
    <text evidence="2">Belongs to the class-I pyridoxal-phosphate-dependent aminotransferase family.</text>
</comment>
<dbReference type="EMBL" id="CADCTR010000606">
    <property type="protein sequence ID" value="CAA9251822.1"/>
    <property type="molecule type" value="Genomic_DNA"/>
</dbReference>
<protein>
    <submittedName>
        <fullName evidence="7">Aminotransferase, class I and II</fullName>
    </submittedName>
</protein>
<dbReference type="PANTHER" id="PTHR46383">
    <property type="entry name" value="ASPARTATE AMINOTRANSFERASE"/>
    <property type="match status" value="1"/>
</dbReference>
<accession>A0A6J4IJ56</accession>
<evidence type="ECO:0000256" key="4">
    <source>
        <dbReference type="ARBA" id="ARBA00022679"/>
    </source>
</evidence>
<keyword evidence="5" id="KW-0663">Pyridoxal phosphate</keyword>
<reference evidence="7" key="1">
    <citation type="submission" date="2020-02" db="EMBL/GenBank/DDBJ databases">
        <authorList>
            <person name="Meier V. D."/>
        </authorList>
    </citation>
    <scope>NUCLEOTIDE SEQUENCE</scope>
    <source>
        <strain evidence="7">AVDCRST_MAG93</strain>
    </source>
</reference>
<sequence>PRVPPFATIHPHLPVFHLNGISKMFALPDLKLGWIAANPAGYGPWSDRLELLNDTFLGANSLTQHMLPTLFGQGMPFVEQMVERVRANMQFALERFQGSERIAAQLPDGGYYLFPQIDTAEEEEHCVLTLLDRGINVHPGYFYGYERGVHLMVSALTEATVFREGVERLVRGIEELA</sequence>
<dbReference type="InterPro" id="IPR015422">
    <property type="entry name" value="PyrdxlP-dep_Trfase_small"/>
</dbReference>
<dbReference type="Gene3D" id="3.90.1150.10">
    <property type="entry name" value="Aspartate Aminotransferase, domain 1"/>
    <property type="match status" value="1"/>
</dbReference>
<evidence type="ECO:0000256" key="5">
    <source>
        <dbReference type="ARBA" id="ARBA00022898"/>
    </source>
</evidence>
<dbReference type="Pfam" id="PF00155">
    <property type="entry name" value="Aminotran_1_2"/>
    <property type="match status" value="1"/>
</dbReference>
<dbReference type="SUPFAM" id="SSF53383">
    <property type="entry name" value="PLP-dependent transferases"/>
    <property type="match status" value="1"/>
</dbReference>
<dbReference type="GO" id="GO:0006520">
    <property type="term" value="P:amino acid metabolic process"/>
    <property type="evidence" value="ECO:0007669"/>
    <property type="project" value="InterPro"/>
</dbReference>
<evidence type="ECO:0000256" key="1">
    <source>
        <dbReference type="ARBA" id="ARBA00001933"/>
    </source>
</evidence>
<name>A0A6J4IJ56_9CHLR</name>
<dbReference type="GO" id="GO:0030170">
    <property type="term" value="F:pyridoxal phosphate binding"/>
    <property type="evidence" value="ECO:0007669"/>
    <property type="project" value="InterPro"/>
</dbReference>
<dbReference type="Gene3D" id="3.40.640.10">
    <property type="entry name" value="Type I PLP-dependent aspartate aminotransferase-like (Major domain)"/>
    <property type="match status" value="1"/>
</dbReference>
<gene>
    <name evidence="7" type="ORF">AVDCRST_MAG93-1792</name>
</gene>